<name>A0A2H3JMI4_WOLCO</name>
<dbReference type="STRING" id="742152.A0A2H3JMI4"/>
<dbReference type="EMBL" id="KB468146">
    <property type="protein sequence ID" value="PCH43402.1"/>
    <property type="molecule type" value="Genomic_DNA"/>
</dbReference>
<reference evidence="3 4" key="1">
    <citation type="journal article" date="2012" name="Science">
        <title>The Paleozoic origin of enzymatic lignin decomposition reconstructed from 31 fungal genomes.</title>
        <authorList>
            <person name="Floudas D."/>
            <person name="Binder M."/>
            <person name="Riley R."/>
            <person name="Barry K."/>
            <person name="Blanchette R.A."/>
            <person name="Henrissat B."/>
            <person name="Martinez A.T."/>
            <person name="Otillar R."/>
            <person name="Spatafora J.W."/>
            <person name="Yadav J.S."/>
            <person name="Aerts A."/>
            <person name="Benoit I."/>
            <person name="Boyd A."/>
            <person name="Carlson A."/>
            <person name="Copeland A."/>
            <person name="Coutinho P.M."/>
            <person name="de Vries R.P."/>
            <person name="Ferreira P."/>
            <person name="Findley K."/>
            <person name="Foster B."/>
            <person name="Gaskell J."/>
            <person name="Glotzer D."/>
            <person name="Gorecki P."/>
            <person name="Heitman J."/>
            <person name="Hesse C."/>
            <person name="Hori C."/>
            <person name="Igarashi K."/>
            <person name="Jurgens J.A."/>
            <person name="Kallen N."/>
            <person name="Kersten P."/>
            <person name="Kohler A."/>
            <person name="Kuees U."/>
            <person name="Kumar T.K.A."/>
            <person name="Kuo A."/>
            <person name="LaButti K."/>
            <person name="Larrondo L.F."/>
            <person name="Lindquist E."/>
            <person name="Ling A."/>
            <person name="Lombard V."/>
            <person name="Lucas S."/>
            <person name="Lundell T."/>
            <person name="Martin R."/>
            <person name="McLaughlin D.J."/>
            <person name="Morgenstern I."/>
            <person name="Morin E."/>
            <person name="Murat C."/>
            <person name="Nagy L.G."/>
            <person name="Nolan M."/>
            <person name="Ohm R.A."/>
            <person name="Patyshakuliyeva A."/>
            <person name="Rokas A."/>
            <person name="Ruiz-Duenas F.J."/>
            <person name="Sabat G."/>
            <person name="Salamov A."/>
            <person name="Samejima M."/>
            <person name="Schmutz J."/>
            <person name="Slot J.C."/>
            <person name="St John F."/>
            <person name="Stenlid J."/>
            <person name="Sun H."/>
            <person name="Sun S."/>
            <person name="Syed K."/>
            <person name="Tsang A."/>
            <person name="Wiebenga A."/>
            <person name="Young D."/>
            <person name="Pisabarro A."/>
            <person name="Eastwood D.C."/>
            <person name="Martin F."/>
            <person name="Cullen D."/>
            <person name="Grigoriev I.V."/>
            <person name="Hibbett D.S."/>
        </authorList>
    </citation>
    <scope>NUCLEOTIDE SEQUENCE [LARGE SCALE GENOMIC DNA]</scope>
    <source>
        <strain evidence="3 4">MD-104</strain>
    </source>
</reference>
<keyword evidence="1" id="KW-0862">Zinc</keyword>
<proteinExistence type="predicted"/>
<accession>A0A2H3JMI4</accession>
<organism evidence="3 4">
    <name type="scientific">Wolfiporia cocos (strain MD-104)</name>
    <name type="common">Brown rot fungus</name>
    <dbReference type="NCBI Taxonomy" id="742152"/>
    <lineage>
        <taxon>Eukaryota</taxon>
        <taxon>Fungi</taxon>
        <taxon>Dikarya</taxon>
        <taxon>Basidiomycota</taxon>
        <taxon>Agaricomycotina</taxon>
        <taxon>Agaricomycetes</taxon>
        <taxon>Polyporales</taxon>
        <taxon>Phaeolaceae</taxon>
        <taxon>Wolfiporia</taxon>
    </lineage>
</organism>
<dbReference type="InterPro" id="IPR013087">
    <property type="entry name" value="Znf_C2H2_type"/>
</dbReference>
<feature type="domain" description="C2H2-type" evidence="2">
    <location>
        <begin position="149"/>
        <end position="178"/>
    </location>
</feature>
<dbReference type="Proteomes" id="UP000218811">
    <property type="component" value="Unassembled WGS sequence"/>
</dbReference>
<evidence type="ECO:0000313" key="4">
    <source>
        <dbReference type="Proteomes" id="UP000218811"/>
    </source>
</evidence>
<keyword evidence="1" id="KW-0863">Zinc-finger</keyword>
<keyword evidence="1" id="KW-0479">Metal-binding</keyword>
<dbReference type="PROSITE" id="PS50157">
    <property type="entry name" value="ZINC_FINGER_C2H2_2"/>
    <property type="match status" value="1"/>
</dbReference>
<evidence type="ECO:0000256" key="1">
    <source>
        <dbReference type="PROSITE-ProRule" id="PRU00042"/>
    </source>
</evidence>
<dbReference type="Gene3D" id="3.30.160.60">
    <property type="entry name" value="Classic Zinc Finger"/>
    <property type="match status" value="1"/>
</dbReference>
<protein>
    <recommendedName>
        <fullName evidence="2">C2H2-type domain-containing protein</fullName>
    </recommendedName>
</protein>
<gene>
    <name evidence="3" type="ORF">WOLCODRAFT_138321</name>
</gene>
<dbReference type="AlphaFoldDB" id="A0A2H3JMI4"/>
<evidence type="ECO:0000259" key="2">
    <source>
        <dbReference type="PROSITE" id="PS50157"/>
    </source>
</evidence>
<evidence type="ECO:0000313" key="3">
    <source>
        <dbReference type="EMBL" id="PCH43402.1"/>
    </source>
</evidence>
<dbReference type="GO" id="GO:0008270">
    <property type="term" value="F:zinc ion binding"/>
    <property type="evidence" value="ECO:0007669"/>
    <property type="project" value="UniProtKB-KW"/>
</dbReference>
<sequence length="178" mass="19719">MLQTSYLTSEAVRLEILASHGQLINDYSNSLWDGSTDLLLHDLSTTALDHVQNPVDHGLHHAGSSEASAALEAGTACTWDNNSCGSNLTNLTPSGIRRHLKAHHFGDLWNDGQPGICRWLEGGKVCGKELRLANLSKHIASVHMRSTRMQCARCLREFSRPDALRRHSQYYCVHPHDG</sequence>
<keyword evidence="4" id="KW-1185">Reference proteome</keyword>